<feature type="transmembrane region" description="Helical" evidence="6">
    <location>
        <begin position="109"/>
        <end position="129"/>
    </location>
</feature>
<dbReference type="PANTHER" id="PTHR34457:SF3">
    <property type="entry name" value="PROTEIN TIC236, CHLOROPLASTIC"/>
    <property type="match status" value="1"/>
</dbReference>
<dbReference type="GO" id="GO:0009306">
    <property type="term" value="P:protein secretion"/>
    <property type="evidence" value="ECO:0007669"/>
    <property type="project" value="InterPro"/>
</dbReference>
<protein>
    <recommendedName>
        <fullName evidence="7">Translocation and assembly module TamB C-terminal domain-containing protein</fullName>
    </recommendedName>
</protein>
<accession>A0AAE1KGF2</accession>
<gene>
    <name evidence="8" type="ORF">QN277_017612</name>
</gene>
<reference evidence="8" key="1">
    <citation type="submission" date="2023-10" db="EMBL/GenBank/DDBJ databases">
        <title>Chromosome-level genome of the transformable northern wattle, Acacia crassicarpa.</title>
        <authorList>
            <person name="Massaro I."/>
            <person name="Sinha N.R."/>
            <person name="Poethig S."/>
            <person name="Leichty A.R."/>
        </authorList>
    </citation>
    <scope>NUCLEOTIDE SEQUENCE</scope>
    <source>
        <strain evidence="8">Acra3RX</strain>
        <tissue evidence="8">Leaf</tissue>
    </source>
</reference>
<dbReference type="Proteomes" id="UP001293593">
    <property type="component" value="Unassembled WGS sequence"/>
</dbReference>
<name>A0AAE1KGF2_9FABA</name>
<evidence type="ECO:0000256" key="1">
    <source>
        <dbReference type="ARBA" id="ARBA00004167"/>
    </source>
</evidence>
<proteinExistence type="predicted"/>
<evidence type="ECO:0000313" key="8">
    <source>
        <dbReference type="EMBL" id="KAK4274384.1"/>
    </source>
</evidence>
<keyword evidence="9" id="KW-1185">Reference proteome</keyword>
<keyword evidence="3 6" id="KW-1133">Transmembrane helix</keyword>
<evidence type="ECO:0000256" key="4">
    <source>
        <dbReference type="ARBA" id="ARBA00023136"/>
    </source>
</evidence>
<evidence type="ECO:0000256" key="6">
    <source>
        <dbReference type="SAM" id="Phobius"/>
    </source>
</evidence>
<evidence type="ECO:0000256" key="5">
    <source>
        <dbReference type="SAM" id="MobiDB-lite"/>
    </source>
</evidence>
<feature type="region of interest" description="Disordered" evidence="5">
    <location>
        <begin position="426"/>
        <end position="448"/>
    </location>
</feature>
<evidence type="ECO:0000256" key="2">
    <source>
        <dbReference type="ARBA" id="ARBA00022692"/>
    </source>
</evidence>
<keyword evidence="4 6" id="KW-0472">Membrane</keyword>
<dbReference type="GO" id="GO:0005886">
    <property type="term" value="C:plasma membrane"/>
    <property type="evidence" value="ECO:0007669"/>
    <property type="project" value="InterPro"/>
</dbReference>
<dbReference type="InterPro" id="IPR007452">
    <property type="entry name" value="TamB_C"/>
</dbReference>
<organism evidence="8 9">
    <name type="scientific">Acacia crassicarpa</name>
    <name type="common">northern wattle</name>
    <dbReference type="NCBI Taxonomy" id="499986"/>
    <lineage>
        <taxon>Eukaryota</taxon>
        <taxon>Viridiplantae</taxon>
        <taxon>Streptophyta</taxon>
        <taxon>Embryophyta</taxon>
        <taxon>Tracheophyta</taxon>
        <taxon>Spermatophyta</taxon>
        <taxon>Magnoliopsida</taxon>
        <taxon>eudicotyledons</taxon>
        <taxon>Gunneridae</taxon>
        <taxon>Pentapetalae</taxon>
        <taxon>rosids</taxon>
        <taxon>fabids</taxon>
        <taxon>Fabales</taxon>
        <taxon>Fabaceae</taxon>
        <taxon>Caesalpinioideae</taxon>
        <taxon>mimosoid clade</taxon>
        <taxon>Acacieae</taxon>
        <taxon>Acacia</taxon>
    </lineage>
</organism>
<comment type="subcellular location">
    <subcellularLocation>
        <location evidence="1">Membrane</location>
        <topology evidence="1">Single-pass membrane protein</topology>
    </subcellularLocation>
</comment>
<sequence length="2173" mass="241178">MSSVKSYCTFLGVELHGSLEGSSSCRNLFHLKTREFPKRDRRRCAISAKQSNPINQEFRFSYFSGEHLEFLRRSLALRNGSRLKCIKEPFSRSMDLLSYLNPLWKEGLLLIRASVYTAVISGICLLAWYGQNKAKGFIEAKLLPSVCSAISEYIQRDLEFGKVRRISPLGITLESCSFGPHKEEFSCGEAPIVKLRIRPFASLRRGKWVIDAVLSQPSVLVAQKKDFTWLGIPQSEGGIQRHLSTEEGIDHRTKIRRLAREEVGAQWTRERDAAAREAAEAGYYASEFFGLSEDDDLQEIVTPSALPRNPKSFFCMNEEKHDHHCMDTSVDYDMKHAKLEKLFGVKFPGSGLRFWSRVIKSGKAHKRKANGNGNCASGIAIKRRIFERSASAAHAYFSGPHEKFGDASSSPSECFHFMNHNELRVTSEVDKSAESVANSDENRRDNSKIGTHVRDFGIWSPAVHEDVNGHSDYVNGDQNSTLEMKESKYDNLQSSGDLAEPDNVNSFTEENEMGLDVADKQIDDNMPAVQRSLTSESPGFLQPNPRLTTYFEASIKPLILKSSSFSLFRNVGKFISCFLSGPFPNLKPGLGLKVEDIVTENVDGVDVQHSEGITNMLPVTLDSVHFRDATVMLLAYGDKEVREMENVNGFVKFQNHYSRINVQLSGNCKTWRSDMMSKDGGWLSANVFVDIIEQKWHANLKIDNLFVPLFERILEIPITWSKGRASGEVHLCMSRGENFPNLHGQLDVTGLEFHLLDAPSSFSKMSVSLCFRGQRIFLHNANGWFGSIPLEASGDFGIHPEEGEFHLMCQVPSVEVNSLMRTFKMRPLLFPIAGSVTAVFNCQGPLDAPVFVGSAMVSRTFSQLHVDTPTSAAFEVLVKSKEAGALAAFDRVPFSYVSANFTFNTDDCVADLYGIRASLVDGGEIRGAGNAWICPEGEEDETALDVNFSGSLAIDKILPRYIPSYFHLMSFKLEDLNGETKVSGSLLKPRFDIRWTAAKAEGSFSNARGDIIISHESITVNSSSAGFDLYMRVQTSYIDDFPLKREQFYATKTIPFTIDGVELDLRMHGFEFFNLVSPYTFDSLRPLHLKATGRIKFQGKVLEPSTGDKEQQFEDSHQEQMLEKGSADGLVGEVSISGLKLNQLMLAPQLFGLLRVSPECIKLDASGRPDESLALEFVGPLQPSCEDGPQSGKLLSIFLQKGHLRANICFQPLHSANLEVRHFPLDELELASLRGTIQRAEIQLNLQKRRGHGVLSVLRPKFSGLLGEALDVAARWSGDVITIEKTVLEQHYSRYELQGEYVLPGTRDRSPVGRKGDDFLKKLMSGHLGNVISSMGRWRMKLEVSRAEVAEMLPLARLLSRSTDPADHSRSKDIFIQSLQSVGLDAESLQQLLEVTRGHHAPSNDIVLEDLDLPGLSELKGRWHGSLDSSGGGNGDTVAEFDFHGEDWEWGDYKTQRVLAVGAYSNDDGLHLEKILIQKDNATIHADGTLLGSKTNLHFAVLNFPVSLVPTLVQFIESTATDVVHSLRQFLAPIRGILHMEGDLRGSLAKPECDVQVRLLDGAIGGIDLGRAEVAASLTSSSRFLFNAKCEPIIQNGHVLIQGSIPVTFVQSGTIQEDVELDKNGATWVPDWVKEKNKGNIDDGGDKKLSRDRNEEGWNTQIAESLKGLNLQMLDVGEVRVDADIKDGGMMLLTALSPYANWLQGNADVMLEVRGTVDQPVLDGYASFHRASITSPVLRKPLTNFGGNVYVESNRLCINSLESRVSRKGKLLVKGSLPLRTSEAALDDKIELKCEVLEVRAKNILSGQVDSQVQITGSILQPNISGNIKLSHGEAYLPHDRGSATTSNRFPSNQSILPAAGVSQAVASRYVSRFFSSKSAASRAEVSQSSVKSTQVEKDMEQVQIRPNVEARLSDLKLVLGPELKIVYPLILNFGVSGELELNGLADPKWIKPRGILTFENGEVDLVATQVRLKREHLNVARFEPEYGLDPLLDIALVGSEWQFRIQGRASNWQDKLVVTSTRSVEQDALSTTEAARRFESQLAESILEGNGQLAFEKLATATLEKLMPRIEGKGEFGQARWRLVYAPQIPNFVSVDPTVDPLKSLASNISFGTEVEVQLGERLQATIVRQMKESEMALRWTLSYQLTSRLRVLLQSAPSKRLLFEYSATSQD</sequence>
<comment type="caution">
    <text evidence="8">The sequence shown here is derived from an EMBL/GenBank/DDBJ whole genome shotgun (WGS) entry which is preliminary data.</text>
</comment>
<dbReference type="InterPro" id="IPR053022">
    <property type="entry name" value="Chloroplast_translocon_comp"/>
</dbReference>
<keyword evidence="2 6" id="KW-0812">Transmembrane</keyword>
<evidence type="ECO:0000256" key="3">
    <source>
        <dbReference type="ARBA" id="ARBA00022989"/>
    </source>
</evidence>
<dbReference type="PANTHER" id="PTHR34457">
    <property type="entry name" value="EMBRYO DEFECTIVE 2410"/>
    <property type="match status" value="1"/>
</dbReference>
<evidence type="ECO:0000313" key="9">
    <source>
        <dbReference type="Proteomes" id="UP001293593"/>
    </source>
</evidence>
<dbReference type="EMBL" id="JAWXYG010000004">
    <property type="protein sequence ID" value="KAK4274384.1"/>
    <property type="molecule type" value="Genomic_DNA"/>
</dbReference>
<feature type="domain" description="Translocation and assembly module TamB C-terminal" evidence="7">
    <location>
        <begin position="1761"/>
        <end position="2157"/>
    </location>
</feature>
<dbReference type="Pfam" id="PF04357">
    <property type="entry name" value="TamB"/>
    <property type="match status" value="1"/>
</dbReference>
<evidence type="ECO:0000259" key="7">
    <source>
        <dbReference type="Pfam" id="PF04357"/>
    </source>
</evidence>